<keyword evidence="1" id="KW-0812">Transmembrane</keyword>
<sequence>MYEDLALAEAAYFFLLVFSYLLIVSGYRRAGLTLALLSLLPPTFVSAKYYAFFAALAYEFFQKSLEAYALLGVFTFIILTASFYELGVCEDSGIMCIYMAFGGAALGSVLLLLLVASGGLAIAFSGFHWVVTASIYTLALRAGRSTERAPLALSRLESACLRGDVVSAIRELRELSVMLERSSRGRHVKEEVDVLLAKLEYLWGTGRLREAHETLGTIASRVKAWEAML</sequence>
<comment type="caution">
    <text evidence="2">The sequence shown here is derived from an EMBL/GenBank/DDBJ whole genome shotgun (WGS) entry which is preliminary data.</text>
</comment>
<feature type="transmembrane region" description="Helical" evidence="1">
    <location>
        <begin position="67"/>
        <end position="84"/>
    </location>
</feature>
<evidence type="ECO:0000313" key="2">
    <source>
        <dbReference type="EMBL" id="HDP14950.1"/>
    </source>
</evidence>
<feature type="transmembrane region" description="Helical" evidence="1">
    <location>
        <begin position="34"/>
        <end position="61"/>
    </location>
</feature>
<feature type="transmembrane region" description="Helical" evidence="1">
    <location>
        <begin position="96"/>
        <end position="115"/>
    </location>
</feature>
<name>A0A7C1GKK2_9CREN</name>
<proteinExistence type="predicted"/>
<feature type="transmembrane region" description="Helical" evidence="1">
    <location>
        <begin position="6"/>
        <end position="27"/>
    </location>
</feature>
<accession>A0A7C1GKK2</accession>
<organism evidence="2">
    <name type="scientific">Thermofilum adornatum</name>
    <dbReference type="NCBI Taxonomy" id="1365176"/>
    <lineage>
        <taxon>Archaea</taxon>
        <taxon>Thermoproteota</taxon>
        <taxon>Thermoprotei</taxon>
        <taxon>Thermofilales</taxon>
        <taxon>Thermofilaceae</taxon>
        <taxon>Thermofilum</taxon>
    </lineage>
</organism>
<protein>
    <submittedName>
        <fullName evidence="2">Uncharacterized protein</fullName>
    </submittedName>
</protein>
<evidence type="ECO:0000256" key="1">
    <source>
        <dbReference type="SAM" id="Phobius"/>
    </source>
</evidence>
<keyword evidence="1" id="KW-1133">Transmembrane helix</keyword>
<dbReference type="EMBL" id="DSAY01000076">
    <property type="protein sequence ID" value="HDP14950.1"/>
    <property type="molecule type" value="Genomic_DNA"/>
</dbReference>
<reference evidence="2" key="1">
    <citation type="journal article" date="2020" name="mSystems">
        <title>Genome- and Community-Level Interaction Insights into Carbon Utilization and Element Cycling Functions of Hydrothermarchaeota in Hydrothermal Sediment.</title>
        <authorList>
            <person name="Zhou Z."/>
            <person name="Liu Y."/>
            <person name="Xu W."/>
            <person name="Pan J."/>
            <person name="Luo Z.H."/>
            <person name="Li M."/>
        </authorList>
    </citation>
    <scope>NUCLEOTIDE SEQUENCE [LARGE SCALE GENOMIC DNA]</scope>
    <source>
        <strain evidence="2">SpSt-116</strain>
    </source>
</reference>
<feature type="transmembrane region" description="Helical" evidence="1">
    <location>
        <begin position="121"/>
        <end position="140"/>
    </location>
</feature>
<gene>
    <name evidence="2" type="ORF">ENN26_04125</name>
</gene>
<dbReference type="AlphaFoldDB" id="A0A7C1GKK2"/>
<keyword evidence="1" id="KW-0472">Membrane</keyword>